<proteinExistence type="predicted"/>
<evidence type="ECO:0000259" key="2">
    <source>
        <dbReference type="Pfam" id="PF07859"/>
    </source>
</evidence>
<dbReference type="SUPFAM" id="SSF53474">
    <property type="entry name" value="alpha/beta-Hydrolases"/>
    <property type="match status" value="1"/>
</dbReference>
<evidence type="ECO:0000256" key="1">
    <source>
        <dbReference type="ARBA" id="ARBA00022801"/>
    </source>
</evidence>
<name>A0A2H3CV13_ARMGA</name>
<dbReference type="Pfam" id="PF07859">
    <property type="entry name" value="Abhydrolase_3"/>
    <property type="match status" value="1"/>
</dbReference>
<dbReference type="OrthoDB" id="2152029at2759"/>
<dbReference type="EMBL" id="KZ293756">
    <property type="protein sequence ID" value="PBK79953.1"/>
    <property type="molecule type" value="Genomic_DNA"/>
</dbReference>
<reference evidence="4" key="1">
    <citation type="journal article" date="2017" name="Nat. Ecol. Evol.">
        <title>Genome expansion and lineage-specific genetic innovations in the forest pathogenic fungi Armillaria.</title>
        <authorList>
            <person name="Sipos G."/>
            <person name="Prasanna A.N."/>
            <person name="Walter M.C."/>
            <person name="O'Connor E."/>
            <person name="Balint B."/>
            <person name="Krizsan K."/>
            <person name="Kiss B."/>
            <person name="Hess J."/>
            <person name="Varga T."/>
            <person name="Slot J."/>
            <person name="Riley R."/>
            <person name="Boka B."/>
            <person name="Rigling D."/>
            <person name="Barry K."/>
            <person name="Lee J."/>
            <person name="Mihaltcheva S."/>
            <person name="LaButti K."/>
            <person name="Lipzen A."/>
            <person name="Waldron R."/>
            <person name="Moloney N.M."/>
            <person name="Sperisen C."/>
            <person name="Kredics L."/>
            <person name="Vagvoelgyi C."/>
            <person name="Patrignani A."/>
            <person name="Fitzpatrick D."/>
            <person name="Nagy I."/>
            <person name="Doyle S."/>
            <person name="Anderson J.B."/>
            <person name="Grigoriev I.V."/>
            <person name="Gueldener U."/>
            <person name="Muensterkoetter M."/>
            <person name="Nagy L.G."/>
        </authorList>
    </citation>
    <scope>NUCLEOTIDE SEQUENCE [LARGE SCALE GENOMIC DNA]</scope>
    <source>
        <strain evidence="4">Ar21-2</strain>
    </source>
</reference>
<accession>A0A2H3CV13</accession>
<dbReference type="STRING" id="47427.A0A2H3CV13"/>
<dbReference type="PANTHER" id="PTHR48081">
    <property type="entry name" value="AB HYDROLASE SUPERFAMILY PROTEIN C4A8.06C"/>
    <property type="match status" value="1"/>
</dbReference>
<dbReference type="OMA" id="HYWEANA"/>
<organism evidence="3 4">
    <name type="scientific">Armillaria gallica</name>
    <name type="common">Bulbous honey fungus</name>
    <name type="synonym">Armillaria bulbosa</name>
    <dbReference type="NCBI Taxonomy" id="47427"/>
    <lineage>
        <taxon>Eukaryota</taxon>
        <taxon>Fungi</taxon>
        <taxon>Dikarya</taxon>
        <taxon>Basidiomycota</taxon>
        <taxon>Agaricomycotina</taxon>
        <taxon>Agaricomycetes</taxon>
        <taxon>Agaricomycetidae</taxon>
        <taxon>Agaricales</taxon>
        <taxon>Marasmiineae</taxon>
        <taxon>Physalacriaceae</taxon>
        <taxon>Armillaria</taxon>
    </lineage>
</organism>
<dbReference type="InParanoid" id="A0A2H3CV13"/>
<keyword evidence="1 3" id="KW-0378">Hydrolase</keyword>
<evidence type="ECO:0000313" key="3">
    <source>
        <dbReference type="EMBL" id="PBK79953.1"/>
    </source>
</evidence>
<dbReference type="AlphaFoldDB" id="A0A2H3CV13"/>
<gene>
    <name evidence="3" type="ORF">ARMGADRAFT_950239</name>
</gene>
<dbReference type="InterPro" id="IPR050300">
    <property type="entry name" value="GDXG_lipolytic_enzyme"/>
</dbReference>
<dbReference type="InterPro" id="IPR029058">
    <property type="entry name" value="AB_hydrolase_fold"/>
</dbReference>
<keyword evidence="4" id="KW-1185">Reference proteome</keyword>
<dbReference type="Proteomes" id="UP000217790">
    <property type="component" value="Unassembled WGS sequence"/>
</dbReference>
<dbReference type="InterPro" id="IPR013094">
    <property type="entry name" value="AB_hydrolase_3"/>
</dbReference>
<dbReference type="PANTHER" id="PTHR48081:SF26">
    <property type="entry name" value="ALPHA_BETA HYDROLASE FOLD-3 DOMAIN-CONTAINING PROTEIN"/>
    <property type="match status" value="1"/>
</dbReference>
<dbReference type="GO" id="GO:0016787">
    <property type="term" value="F:hydrolase activity"/>
    <property type="evidence" value="ECO:0007669"/>
    <property type="project" value="UniProtKB-KW"/>
</dbReference>
<dbReference type="Gene3D" id="3.40.50.1820">
    <property type="entry name" value="alpha/beta hydrolase"/>
    <property type="match status" value="1"/>
</dbReference>
<feature type="domain" description="Alpha/beta hydrolase fold-3" evidence="2">
    <location>
        <begin position="141"/>
        <end position="347"/>
    </location>
</feature>
<sequence>MEFRLRRQPLKALYQAYLLTSVISRLPVWFATSLFASWRPRPTWGFRRVLVDNLLRLLVESFFETGLPTLDTSPRATFMLEGYVEVEPVPASLVVGEINDLASLNNVRAERIHGYWYGPAKNSGSGGKMGSAAPNVLFTLTLCNGLRLHAKVRVFALEYRLSSASPFPSENPFPAALLDAISGYRYLLSTGIQAQDIIICGESAGCVLALSLARYLIMHRLSSLPPPSSILVFSPSADWGTPDQTGPLQINACSDYSVVFYNGYCTSALLGSLPDSHAALNPWISPASKASEVSSGLFKGFPKTCIVAGEAECRVDTIHVLRDRLTEDIGSDNLTYMEIYGATHCFCSMEVFEPERSEALRGVGNWVSLL</sequence>
<protein>
    <submittedName>
        <fullName evidence="3">Alpha/beta-hydrolase</fullName>
    </submittedName>
</protein>
<evidence type="ECO:0000313" key="4">
    <source>
        <dbReference type="Proteomes" id="UP000217790"/>
    </source>
</evidence>